<keyword evidence="1" id="KW-1133">Transmembrane helix</keyword>
<dbReference type="RefSeq" id="WP_185673723.1">
    <property type="nucleotide sequence ID" value="NZ_JACHVB010000004.1"/>
</dbReference>
<dbReference type="EMBL" id="JACHVB010000004">
    <property type="protein sequence ID" value="MBC2592684.1"/>
    <property type="molecule type" value="Genomic_DNA"/>
</dbReference>
<proteinExistence type="predicted"/>
<dbReference type="Proteomes" id="UP000546464">
    <property type="component" value="Unassembled WGS sequence"/>
</dbReference>
<comment type="caution">
    <text evidence="2">The sequence shown here is derived from an EMBL/GenBank/DDBJ whole genome shotgun (WGS) entry which is preliminary data.</text>
</comment>
<feature type="transmembrane region" description="Helical" evidence="1">
    <location>
        <begin position="17"/>
        <end position="34"/>
    </location>
</feature>
<keyword evidence="1" id="KW-0472">Membrane</keyword>
<name>A0A842HAS1_9BACT</name>
<evidence type="ECO:0000313" key="2">
    <source>
        <dbReference type="EMBL" id="MBC2592684.1"/>
    </source>
</evidence>
<gene>
    <name evidence="2" type="ORF">H5P28_00260</name>
</gene>
<accession>A0A842HAS1</accession>
<reference evidence="2 3" key="1">
    <citation type="submission" date="2020-07" db="EMBL/GenBank/DDBJ databases">
        <authorList>
            <person name="Feng X."/>
        </authorList>
    </citation>
    <scope>NUCLEOTIDE SEQUENCE [LARGE SCALE GENOMIC DNA]</scope>
    <source>
        <strain evidence="2 3">JCM31066</strain>
    </source>
</reference>
<keyword evidence="3" id="KW-1185">Reference proteome</keyword>
<dbReference type="AlphaFoldDB" id="A0A842HAS1"/>
<keyword evidence="1" id="KW-0812">Transmembrane</keyword>
<protein>
    <submittedName>
        <fullName evidence="2">Uncharacterized protein</fullName>
    </submittedName>
</protein>
<evidence type="ECO:0000313" key="3">
    <source>
        <dbReference type="Proteomes" id="UP000546464"/>
    </source>
</evidence>
<evidence type="ECO:0000256" key="1">
    <source>
        <dbReference type="SAM" id="Phobius"/>
    </source>
</evidence>
<organism evidence="2 3">
    <name type="scientific">Ruficoccus amylovorans</name>
    <dbReference type="NCBI Taxonomy" id="1804625"/>
    <lineage>
        <taxon>Bacteria</taxon>
        <taxon>Pseudomonadati</taxon>
        <taxon>Verrucomicrobiota</taxon>
        <taxon>Opitutia</taxon>
        <taxon>Puniceicoccales</taxon>
        <taxon>Cerasicoccaceae</taxon>
        <taxon>Ruficoccus</taxon>
    </lineage>
</organism>
<sequence>MMPPLAEVTIPVTGEQVAVWLACLFFLVAGMNQVRRLMGRDKLDQPLRVALEKEFTPIGAHTALKVELDRRMEKAKESREKMHGTLTSHEARLSAIEVTNTHQNQLLQDLKRSIDGTNTRLDLVLTTLKKQNHE</sequence>